<feature type="transmembrane region" description="Helical" evidence="1">
    <location>
        <begin position="48"/>
        <end position="69"/>
    </location>
</feature>
<evidence type="ECO:0000313" key="3">
    <source>
        <dbReference type="Proteomes" id="UP001164020"/>
    </source>
</evidence>
<dbReference type="Proteomes" id="UP001164020">
    <property type="component" value="Chromosome"/>
</dbReference>
<dbReference type="EMBL" id="CP114029">
    <property type="protein sequence ID" value="WAP69188.1"/>
    <property type="molecule type" value="Genomic_DNA"/>
</dbReference>
<feature type="transmembrane region" description="Helical" evidence="1">
    <location>
        <begin position="6"/>
        <end position="27"/>
    </location>
</feature>
<evidence type="ECO:0008006" key="4">
    <source>
        <dbReference type="Google" id="ProtNLM"/>
    </source>
</evidence>
<sequence length="70" mass="7371">MTVDPAIIGALVGVVIGVADFFIIGAVMDRMARQLPAEKPGAKMALNVARISQLVLFPVLGWFVGQTFAA</sequence>
<protein>
    <recommendedName>
        <fullName evidence="4">MFS transporter</fullName>
    </recommendedName>
</protein>
<keyword evidence="3" id="KW-1185">Reference proteome</keyword>
<name>A0ABY7C0H4_9HYPH</name>
<keyword evidence="1" id="KW-1133">Transmembrane helix</keyword>
<evidence type="ECO:0000313" key="2">
    <source>
        <dbReference type="EMBL" id="WAP69188.1"/>
    </source>
</evidence>
<accession>A0ABY7C0H4</accession>
<gene>
    <name evidence="2" type="ORF">OH818_02395</name>
</gene>
<organism evidence="2 3">
    <name type="scientific">Jiella pelagia</name>
    <dbReference type="NCBI Taxonomy" id="2986949"/>
    <lineage>
        <taxon>Bacteria</taxon>
        <taxon>Pseudomonadati</taxon>
        <taxon>Pseudomonadota</taxon>
        <taxon>Alphaproteobacteria</taxon>
        <taxon>Hyphomicrobiales</taxon>
        <taxon>Aurantimonadaceae</taxon>
        <taxon>Jiella</taxon>
    </lineage>
</organism>
<keyword evidence="1" id="KW-0472">Membrane</keyword>
<reference evidence="2" key="1">
    <citation type="submission" date="2022-12" db="EMBL/GenBank/DDBJ databases">
        <title>Jiella pelagia sp. nov., isolated from phosphonate enriched culture of Northwest Pacific surface seawater.</title>
        <authorList>
            <person name="Shin D.Y."/>
            <person name="Hwang C.Y."/>
        </authorList>
    </citation>
    <scope>NUCLEOTIDE SEQUENCE</scope>
    <source>
        <strain evidence="2">HL-NP1</strain>
    </source>
</reference>
<keyword evidence="1" id="KW-0812">Transmembrane</keyword>
<proteinExistence type="predicted"/>
<evidence type="ECO:0000256" key="1">
    <source>
        <dbReference type="SAM" id="Phobius"/>
    </source>
</evidence>
<dbReference type="RefSeq" id="WP_268881630.1">
    <property type="nucleotide sequence ID" value="NZ_CP114029.1"/>
</dbReference>